<dbReference type="EMBL" id="ADKX01000028">
    <property type="protein sequence ID" value="EFW05215.1"/>
    <property type="molecule type" value="Genomic_DNA"/>
</dbReference>
<organism evidence="2 3">
    <name type="scientific">Coprobacillus cateniformis</name>
    <dbReference type="NCBI Taxonomy" id="100884"/>
    <lineage>
        <taxon>Bacteria</taxon>
        <taxon>Bacillati</taxon>
        <taxon>Bacillota</taxon>
        <taxon>Erysipelotrichia</taxon>
        <taxon>Erysipelotrichales</taxon>
        <taxon>Coprobacillaceae</taxon>
        <taxon>Coprobacillus</taxon>
    </lineage>
</organism>
<name>E7G9V6_9FIRM</name>
<dbReference type="Proteomes" id="UP000003157">
    <property type="component" value="Unassembled WGS sequence"/>
</dbReference>
<dbReference type="OrthoDB" id="1649493at2"/>
<sequence length="115" mass="13165">MNPQLNSALNYAKNNFKVFPLKVNSKSGQVCKSWKEEATMDVNQIYQWFSNTDYNVGVRTGGGLVVIDGSYYFISIDYLIAKANNFVYEFLEGTKVLSKTQIDSTKIKKKQMRSR</sequence>
<dbReference type="Pfam" id="PF09250">
    <property type="entry name" value="Prim-Pol"/>
    <property type="match status" value="1"/>
</dbReference>
<gene>
    <name evidence="2" type="ORF">HMPREF9488_01546</name>
</gene>
<dbReference type="InterPro" id="IPR015330">
    <property type="entry name" value="DNA_primase/pol_bifunc_N"/>
</dbReference>
<dbReference type="RefSeq" id="WP_008788654.1">
    <property type="nucleotide sequence ID" value="NZ_AKCB01000003.1"/>
</dbReference>
<comment type="caution">
    <text evidence="2">The sequence shown here is derived from an EMBL/GenBank/DDBJ whole genome shotgun (WGS) entry which is preliminary data.</text>
</comment>
<dbReference type="AlphaFoldDB" id="E7G9V6"/>
<protein>
    <recommendedName>
        <fullName evidence="1">DNA primase/polymerase bifunctional N-terminal domain-containing protein</fullName>
    </recommendedName>
</protein>
<feature type="domain" description="DNA primase/polymerase bifunctional N-terminal" evidence="1">
    <location>
        <begin position="8"/>
        <end position="68"/>
    </location>
</feature>
<evidence type="ECO:0000313" key="3">
    <source>
        <dbReference type="Proteomes" id="UP000003157"/>
    </source>
</evidence>
<accession>E7G9V6</accession>
<dbReference type="SUPFAM" id="SSF56747">
    <property type="entry name" value="Prim-pol domain"/>
    <property type="match status" value="1"/>
</dbReference>
<proteinExistence type="predicted"/>
<keyword evidence="3" id="KW-1185">Reference proteome</keyword>
<evidence type="ECO:0000259" key="1">
    <source>
        <dbReference type="Pfam" id="PF09250"/>
    </source>
</evidence>
<dbReference type="HOGENOM" id="CLU_2104851_0_0_9"/>
<dbReference type="Gene3D" id="3.30.720.160">
    <property type="entry name" value="Bifunctional DNA primase/polymerase, N-terminal"/>
    <property type="match status" value="1"/>
</dbReference>
<evidence type="ECO:0000313" key="2">
    <source>
        <dbReference type="EMBL" id="EFW05215.1"/>
    </source>
</evidence>
<dbReference type="STRING" id="100884.GCA_000269565_03391"/>
<dbReference type="GeneID" id="78231154"/>
<reference evidence="2 3" key="1">
    <citation type="submission" date="2010-12" db="EMBL/GenBank/DDBJ databases">
        <title>The Genome Sequence of Coprobacillus sp. strain 29_1.</title>
        <authorList>
            <consortium name="The Broad Institute Genome Sequencing Platform"/>
            <person name="Earl A."/>
            <person name="Ward D."/>
            <person name="Feldgarden M."/>
            <person name="Gevers D."/>
            <person name="Daigneault M."/>
            <person name="Sibley C.D."/>
            <person name="White A."/>
            <person name="Strauss J."/>
            <person name="Allen-Vercoe E."/>
            <person name="Young S.K."/>
            <person name="Zeng Q."/>
            <person name="Gargeya S."/>
            <person name="Fitzgerald M."/>
            <person name="Haas B."/>
            <person name="Abouelleil A."/>
            <person name="Alvarado L."/>
            <person name="Arachchi H.M."/>
            <person name="Berlin A."/>
            <person name="Brown A."/>
            <person name="Chapman S.B."/>
            <person name="Chen Z."/>
            <person name="Dunbar C."/>
            <person name="Freedman E."/>
            <person name="Gearin G."/>
            <person name="Gellesch M."/>
            <person name="Goldberg J."/>
            <person name="Griggs A."/>
            <person name="Gujja S."/>
            <person name="Heilman E."/>
            <person name="Heiman D."/>
            <person name="Howarth C."/>
            <person name="Larson L."/>
            <person name="Lui A."/>
            <person name="MacDonald P.J.P."/>
            <person name="Mehta T."/>
            <person name="Montmayeur A."/>
            <person name="Murphy C."/>
            <person name="Neiman D."/>
            <person name="Pearson M."/>
            <person name="Priest M."/>
            <person name="Roberts A."/>
            <person name="Saif S."/>
            <person name="Shea T."/>
            <person name="Shenoy N."/>
            <person name="Sisk P."/>
            <person name="Stolte C."/>
            <person name="Sykes S."/>
            <person name="White J."/>
            <person name="Yandava C."/>
            <person name="Nusbaum C."/>
            <person name="Birren B."/>
        </authorList>
    </citation>
    <scope>NUCLEOTIDE SEQUENCE [LARGE SCALE GENOMIC DNA]</scope>
    <source>
        <strain evidence="2 3">29_1</strain>
    </source>
</reference>